<organism evidence="2 3">
    <name type="scientific">Piedraia hortae CBS 480.64</name>
    <dbReference type="NCBI Taxonomy" id="1314780"/>
    <lineage>
        <taxon>Eukaryota</taxon>
        <taxon>Fungi</taxon>
        <taxon>Dikarya</taxon>
        <taxon>Ascomycota</taxon>
        <taxon>Pezizomycotina</taxon>
        <taxon>Dothideomycetes</taxon>
        <taxon>Dothideomycetidae</taxon>
        <taxon>Capnodiales</taxon>
        <taxon>Piedraiaceae</taxon>
        <taxon>Piedraia</taxon>
    </lineage>
</organism>
<dbReference type="PANTHER" id="PTHR36448">
    <property type="entry name" value="BLR7373 PROTEIN"/>
    <property type="match status" value="1"/>
</dbReference>
<dbReference type="InterPro" id="IPR013096">
    <property type="entry name" value="Cupin_2"/>
</dbReference>
<dbReference type="Gene3D" id="2.60.120.10">
    <property type="entry name" value="Jelly Rolls"/>
    <property type="match status" value="1"/>
</dbReference>
<evidence type="ECO:0000313" key="2">
    <source>
        <dbReference type="EMBL" id="KAF2858785.1"/>
    </source>
</evidence>
<dbReference type="CDD" id="cd02219">
    <property type="entry name" value="cupin_YjlB-like"/>
    <property type="match status" value="1"/>
</dbReference>
<dbReference type="InterPro" id="IPR011051">
    <property type="entry name" value="RmlC_Cupin_sf"/>
</dbReference>
<evidence type="ECO:0000313" key="3">
    <source>
        <dbReference type="Proteomes" id="UP000799421"/>
    </source>
</evidence>
<evidence type="ECO:0000259" key="1">
    <source>
        <dbReference type="Pfam" id="PF07883"/>
    </source>
</evidence>
<dbReference type="PANTHER" id="PTHR36448:SF3">
    <property type="entry name" value="CUPIN TYPE-2 DOMAIN-CONTAINING PROTEIN"/>
    <property type="match status" value="1"/>
</dbReference>
<keyword evidence="3" id="KW-1185">Reference proteome</keyword>
<accession>A0A6A7BVP0</accession>
<reference evidence="2" key="1">
    <citation type="journal article" date="2020" name="Stud. Mycol.">
        <title>101 Dothideomycetes genomes: a test case for predicting lifestyles and emergence of pathogens.</title>
        <authorList>
            <person name="Haridas S."/>
            <person name="Albert R."/>
            <person name="Binder M."/>
            <person name="Bloem J."/>
            <person name="Labutti K."/>
            <person name="Salamov A."/>
            <person name="Andreopoulos B."/>
            <person name="Baker S."/>
            <person name="Barry K."/>
            <person name="Bills G."/>
            <person name="Bluhm B."/>
            <person name="Cannon C."/>
            <person name="Castanera R."/>
            <person name="Culley D."/>
            <person name="Daum C."/>
            <person name="Ezra D."/>
            <person name="Gonzalez J."/>
            <person name="Henrissat B."/>
            <person name="Kuo A."/>
            <person name="Liang C."/>
            <person name="Lipzen A."/>
            <person name="Lutzoni F."/>
            <person name="Magnuson J."/>
            <person name="Mondo S."/>
            <person name="Nolan M."/>
            <person name="Ohm R."/>
            <person name="Pangilinan J."/>
            <person name="Park H.-J."/>
            <person name="Ramirez L."/>
            <person name="Alfaro M."/>
            <person name="Sun H."/>
            <person name="Tritt A."/>
            <person name="Yoshinaga Y."/>
            <person name="Zwiers L.-H."/>
            <person name="Turgeon B."/>
            <person name="Goodwin S."/>
            <person name="Spatafora J."/>
            <person name="Crous P."/>
            <person name="Grigoriev I."/>
        </authorList>
    </citation>
    <scope>NUCLEOTIDE SEQUENCE</scope>
    <source>
        <strain evidence="2">CBS 480.64</strain>
    </source>
</reference>
<dbReference type="InterPro" id="IPR014710">
    <property type="entry name" value="RmlC-like_jellyroll"/>
</dbReference>
<dbReference type="Pfam" id="PF07883">
    <property type="entry name" value="Cupin_2"/>
    <property type="match status" value="1"/>
</dbReference>
<dbReference type="InterPro" id="IPR047121">
    <property type="entry name" value="YjiB-like"/>
</dbReference>
<dbReference type="OrthoDB" id="2446447at2759"/>
<name>A0A6A7BVP0_9PEZI</name>
<protein>
    <recommendedName>
        <fullName evidence="1">Cupin type-2 domain-containing protein</fullName>
    </recommendedName>
</protein>
<gene>
    <name evidence="2" type="ORF">K470DRAFT_220478</name>
</gene>
<dbReference type="SUPFAM" id="SSF51182">
    <property type="entry name" value="RmlC-like cupins"/>
    <property type="match status" value="1"/>
</dbReference>
<dbReference type="AlphaFoldDB" id="A0A6A7BVP0"/>
<feature type="domain" description="Cupin type-2" evidence="1">
    <location>
        <begin position="51"/>
        <end position="106"/>
    </location>
</feature>
<dbReference type="EMBL" id="MU006003">
    <property type="protein sequence ID" value="KAF2858785.1"/>
    <property type="molecule type" value="Genomic_DNA"/>
</dbReference>
<sequence>MRPQVFLIAPTKGLPASPYPLLHYSMALSFPDASSAHDLFSLNNWITQWVFRYGKTQPSHYHSRTHECMAVLSGKALIRFGGSNGQVLRAKAGDVFVIPAGVSHQTFDTVPEADFALLTPGEGRGIPGTEGEVRNALQSLTLDGFTMLGAYPTGGKWDFCTEEDEMDSEEIWKVPVPAKDPVVGVDQEGLVGLWTARK</sequence>
<dbReference type="Proteomes" id="UP000799421">
    <property type="component" value="Unassembled WGS sequence"/>
</dbReference>
<proteinExistence type="predicted"/>